<sequence length="123" mass="12967">MSVDTAIAGTVSEYLRAWNVTDPAERVELLSRVATDDVRYVDPLADVTGPAALSALIGQAQAQFAGMPLTLHGTPDAHHDVVRFSWAIAPEGAEPIVIGTDSVLLAPDGRFALVTGYLDRVPG</sequence>
<dbReference type="InterPro" id="IPR032710">
    <property type="entry name" value="NTF2-like_dom_sf"/>
</dbReference>
<evidence type="ECO:0000313" key="2">
    <source>
        <dbReference type="Proteomes" id="UP001165283"/>
    </source>
</evidence>
<comment type="caution">
    <text evidence="1">The sequence shown here is derived from an EMBL/GenBank/DDBJ whole genome shotgun (WGS) entry which is preliminary data.</text>
</comment>
<dbReference type="Proteomes" id="UP001165283">
    <property type="component" value="Unassembled WGS sequence"/>
</dbReference>
<reference evidence="1" key="1">
    <citation type="submission" date="2021-04" db="EMBL/GenBank/DDBJ databases">
        <title>Pseudonocardia sp. nov., isolated from sandy soil of mangrove forest.</title>
        <authorList>
            <person name="Zan Z."/>
            <person name="Huang R."/>
            <person name="Liu W."/>
        </authorList>
    </citation>
    <scope>NUCLEOTIDE SEQUENCE</scope>
    <source>
        <strain evidence="1">S2-4</strain>
    </source>
</reference>
<dbReference type="RefSeq" id="WP_252437036.1">
    <property type="nucleotide sequence ID" value="NZ_JAGSOV010000020.1"/>
</dbReference>
<accession>A0ABT0ZX77</accession>
<protein>
    <submittedName>
        <fullName evidence="1">Nuclear transport factor 2 family protein</fullName>
    </submittedName>
</protein>
<name>A0ABT0ZX77_9PSEU</name>
<dbReference type="EMBL" id="JAGSOV010000020">
    <property type="protein sequence ID" value="MCO1655259.1"/>
    <property type="molecule type" value="Genomic_DNA"/>
</dbReference>
<keyword evidence="2" id="KW-1185">Reference proteome</keyword>
<proteinExistence type="predicted"/>
<organism evidence="1 2">
    <name type="scientific">Pseudonocardia humida</name>
    <dbReference type="NCBI Taxonomy" id="2800819"/>
    <lineage>
        <taxon>Bacteria</taxon>
        <taxon>Bacillati</taxon>
        <taxon>Actinomycetota</taxon>
        <taxon>Actinomycetes</taxon>
        <taxon>Pseudonocardiales</taxon>
        <taxon>Pseudonocardiaceae</taxon>
        <taxon>Pseudonocardia</taxon>
    </lineage>
</organism>
<gene>
    <name evidence="1" type="ORF">KDL28_09350</name>
</gene>
<dbReference type="Gene3D" id="3.10.450.50">
    <property type="match status" value="1"/>
</dbReference>
<evidence type="ECO:0000313" key="1">
    <source>
        <dbReference type="EMBL" id="MCO1655259.1"/>
    </source>
</evidence>
<dbReference type="SUPFAM" id="SSF54427">
    <property type="entry name" value="NTF2-like"/>
    <property type="match status" value="1"/>
</dbReference>